<protein>
    <submittedName>
        <fullName evidence="2">Uncharacterized protein</fullName>
    </submittedName>
</protein>
<feature type="transmembrane region" description="Helical" evidence="1">
    <location>
        <begin position="59"/>
        <end position="77"/>
    </location>
</feature>
<keyword evidence="1" id="KW-0472">Membrane</keyword>
<keyword evidence="1" id="KW-0812">Transmembrane</keyword>
<evidence type="ECO:0000313" key="3">
    <source>
        <dbReference type="Proteomes" id="UP001207742"/>
    </source>
</evidence>
<comment type="caution">
    <text evidence="2">The sequence shown here is derived from an EMBL/GenBank/DDBJ whole genome shotgun (WGS) entry which is preliminary data.</text>
</comment>
<organism evidence="2 3">
    <name type="scientific">Chitinophaga nivalis</name>
    <dbReference type="NCBI Taxonomy" id="2991709"/>
    <lineage>
        <taxon>Bacteria</taxon>
        <taxon>Pseudomonadati</taxon>
        <taxon>Bacteroidota</taxon>
        <taxon>Chitinophagia</taxon>
        <taxon>Chitinophagales</taxon>
        <taxon>Chitinophagaceae</taxon>
        <taxon>Chitinophaga</taxon>
    </lineage>
</organism>
<proteinExistence type="predicted"/>
<keyword evidence="3" id="KW-1185">Reference proteome</keyword>
<name>A0ABT3IL84_9BACT</name>
<dbReference type="Proteomes" id="UP001207742">
    <property type="component" value="Unassembled WGS sequence"/>
</dbReference>
<gene>
    <name evidence="2" type="ORF">OL497_12545</name>
</gene>
<evidence type="ECO:0000256" key="1">
    <source>
        <dbReference type="SAM" id="Phobius"/>
    </source>
</evidence>
<keyword evidence="1" id="KW-1133">Transmembrane helix</keyword>
<sequence>MQTDIISTYFSEHHKQRRVADLEQRLLAAGVPAQEASVQALAGFQALLKKETKKKGIKALIGLIIALVLLTRVVMAVNQQGTFLQISVSLAVIAYTLVSSLIWGLQLFALKEEITGFRDLRKL</sequence>
<evidence type="ECO:0000313" key="2">
    <source>
        <dbReference type="EMBL" id="MCW3484732.1"/>
    </source>
</evidence>
<feature type="transmembrane region" description="Helical" evidence="1">
    <location>
        <begin position="83"/>
        <end position="110"/>
    </location>
</feature>
<accession>A0ABT3IL84</accession>
<dbReference type="EMBL" id="JAPDNS010000001">
    <property type="protein sequence ID" value="MCW3484732.1"/>
    <property type="molecule type" value="Genomic_DNA"/>
</dbReference>
<reference evidence="2 3" key="1">
    <citation type="submission" date="2022-10" db="EMBL/GenBank/DDBJ databases">
        <title>Chitinophaga nivalis PC15 sp. nov., isolated from Pyeongchang county, South Korea.</title>
        <authorList>
            <person name="Trinh H.N."/>
        </authorList>
    </citation>
    <scope>NUCLEOTIDE SEQUENCE [LARGE SCALE GENOMIC DNA]</scope>
    <source>
        <strain evidence="2 3">PC14</strain>
    </source>
</reference>
<dbReference type="RefSeq" id="WP_264730579.1">
    <property type="nucleotide sequence ID" value="NZ_JAPDNR010000001.1"/>
</dbReference>